<sequence>MTSTTTSAATAQVAVEEETPETTFLPVPPTAALLPVVAAVPAADAIGPETDVEPVEPEAPSPAAPGALAAACAAGKVRLFKLRGTGTLRRLPYLTGLAREEAEYYAYRLATGDSVATIAVEVETSRATVRRNLAALALTEEIESGLHDDIWEDGLAEVIFGGYEDEEA</sequence>
<name>A0ABS2AN33_9ACTN</name>
<protein>
    <recommendedName>
        <fullName evidence="4">Helix-turn-helix domain-containing protein</fullName>
    </recommendedName>
</protein>
<evidence type="ECO:0008006" key="4">
    <source>
        <dbReference type="Google" id="ProtNLM"/>
    </source>
</evidence>
<evidence type="ECO:0000256" key="1">
    <source>
        <dbReference type="SAM" id="MobiDB-lite"/>
    </source>
</evidence>
<evidence type="ECO:0000313" key="3">
    <source>
        <dbReference type="Proteomes" id="UP000632138"/>
    </source>
</evidence>
<evidence type="ECO:0000313" key="2">
    <source>
        <dbReference type="EMBL" id="MBM2621196.1"/>
    </source>
</evidence>
<feature type="region of interest" description="Disordered" evidence="1">
    <location>
        <begin position="1"/>
        <end position="27"/>
    </location>
</feature>
<proteinExistence type="predicted"/>
<organism evidence="2 3">
    <name type="scientific">Paractinoplanes ovalisporus</name>
    <dbReference type="NCBI Taxonomy" id="2810368"/>
    <lineage>
        <taxon>Bacteria</taxon>
        <taxon>Bacillati</taxon>
        <taxon>Actinomycetota</taxon>
        <taxon>Actinomycetes</taxon>
        <taxon>Micromonosporales</taxon>
        <taxon>Micromonosporaceae</taxon>
        <taxon>Paractinoplanes</taxon>
    </lineage>
</organism>
<accession>A0ABS2AN33</accession>
<dbReference type="SUPFAM" id="SSF109709">
    <property type="entry name" value="KorB DNA-binding domain-like"/>
    <property type="match status" value="1"/>
</dbReference>
<dbReference type="RefSeq" id="WP_203381173.1">
    <property type="nucleotide sequence ID" value="NZ_JAENHP010000018.1"/>
</dbReference>
<feature type="compositionally biased region" description="Low complexity" evidence="1">
    <location>
        <begin position="1"/>
        <end position="14"/>
    </location>
</feature>
<reference evidence="2 3" key="1">
    <citation type="submission" date="2021-01" db="EMBL/GenBank/DDBJ databases">
        <title>Actinoplanes sp. nov. LDG1-06 isolated from lichen.</title>
        <authorList>
            <person name="Saeng-In P."/>
            <person name="Phongsopitanun W."/>
            <person name="Kanchanasin P."/>
            <person name="Yuki M."/>
            <person name="Kudo T."/>
            <person name="Ohkuma M."/>
            <person name="Tanasupawat S."/>
        </authorList>
    </citation>
    <scope>NUCLEOTIDE SEQUENCE [LARGE SCALE GENOMIC DNA]</scope>
    <source>
        <strain evidence="2 3">LDG1-06</strain>
    </source>
</reference>
<comment type="caution">
    <text evidence="2">The sequence shown here is derived from an EMBL/GenBank/DDBJ whole genome shotgun (WGS) entry which is preliminary data.</text>
</comment>
<gene>
    <name evidence="2" type="ORF">JIG36_37410</name>
</gene>
<dbReference type="EMBL" id="JAENHP010000018">
    <property type="protein sequence ID" value="MBM2621196.1"/>
    <property type="molecule type" value="Genomic_DNA"/>
</dbReference>
<keyword evidence="3" id="KW-1185">Reference proteome</keyword>
<dbReference type="Proteomes" id="UP000632138">
    <property type="component" value="Unassembled WGS sequence"/>
</dbReference>